<feature type="region of interest" description="Disordered" evidence="1">
    <location>
        <begin position="227"/>
        <end position="339"/>
    </location>
</feature>
<accession>A0A1S1Q276</accession>
<feature type="non-terminal residue" evidence="3">
    <location>
        <position position="339"/>
    </location>
</feature>
<protein>
    <submittedName>
        <fullName evidence="3">Uncharacterized protein</fullName>
    </submittedName>
</protein>
<feature type="region of interest" description="Disordered" evidence="1">
    <location>
        <begin position="44"/>
        <end position="92"/>
    </location>
</feature>
<dbReference type="EMBL" id="MBLM01000167">
    <property type="protein sequence ID" value="OHV28998.1"/>
    <property type="molecule type" value="Genomic_DNA"/>
</dbReference>
<evidence type="ECO:0000313" key="3">
    <source>
        <dbReference type="EMBL" id="OHV28998.1"/>
    </source>
</evidence>
<name>A0A1S1Q276_9ACTN</name>
<feature type="signal peptide" evidence="2">
    <location>
        <begin position="1"/>
        <end position="22"/>
    </location>
</feature>
<dbReference type="Proteomes" id="UP000179627">
    <property type="component" value="Unassembled WGS sequence"/>
</dbReference>
<proteinExistence type="predicted"/>
<dbReference type="PRINTS" id="PR01228">
    <property type="entry name" value="EGGSHELL"/>
</dbReference>
<keyword evidence="4" id="KW-1185">Reference proteome</keyword>
<evidence type="ECO:0000256" key="2">
    <source>
        <dbReference type="SAM" id="SignalP"/>
    </source>
</evidence>
<feature type="chain" id="PRO_5010386340" evidence="2">
    <location>
        <begin position="23"/>
        <end position="339"/>
    </location>
</feature>
<evidence type="ECO:0000256" key="1">
    <source>
        <dbReference type="SAM" id="MobiDB-lite"/>
    </source>
</evidence>
<sequence>MRAVTAGVLGAALTAAAIPASAEPTPTAGATNDITAGIFATPEPTWPTETGISVDLDPTTSPSATPSGSPSPTVAAPPAPGAVITSPSSTPVGTGDATLDQFLSLLPFRIPFDRDINGIEDFETNPLVLSYTCTAQGPLWKVRNRSDETFGFGWFDTSQGSGISTIRPGESIELPTRALAVIASPWNARTGSLLVTVPAVGVSTCAVGPGGIPVPATTGAAGGGVGGVGGTPTPGVGGVGGGGTSTPGVGGGGGGGTPGGGVGGAGSGGTPGGGTGGGGGTATNAPGGAGGGGTPGGGVPGGGSGGGGTGSGGGNGGGGNGGGGGVPGGGGGGTGSGGG</sequence>
<organism evidence="3 4">
    <name type="scientific">Parafrankia colletiae</name>
    <dbReference type="NCBI Taxonomy" id="573497"/>
    <lineage>
        <taxon>Bacteria</taxon>
        <taxon>Bacillati</taxon>
        <taxon>Actinomycetota</taxon>
        <taxon>Actinomycetes</taxon>
        <taxon>Frankiales</taxon>
        <taxon>Frankiaceae</taxon>
        <taxon>Parafrankia</taxon>
    </lineage>
</organism>
<reference evidence="4" key="1">
    <citation type="submission" date="2016-07" db="EMBL/GenBank/DDBJ databases">
        <title>Sequence Frankia sp. strain CcI1.17.</title>
        <authorList>
            <person name="Ghodhbane-Gtari F."/>
            <person name="Swanson E."/>
            <person name="Gueddou A."/>
            <person name="Morris K."/>
            <person name="Hezbri K."/>
            <person name="Ktari A."/>
            <person name="Nouioui I."/>
            <person name="Abebe-Akele F."/>
            <person name="Simpson S."/>
            <person name="Thomas K."/>
            <person name="Gtari M."/>
            <person name="Tisa L.S."/>
            <person name="Hurst S."/>
        </authorList>
    </citation>
    <scope>NUCLEOTIDE SEQUENCE [LARGE SCALE GENOMIC DNA]</scope>
    <source>
        <strain evidence="4">Cc1.17</strain>
    </source>
</reference>
<dbReference type="AlphaFoldDB" id="A0A1S1Q276"/>
<feature type="compositionally biased region" description="Low complexity" evidence="1">
    <location>
        <begin position="58"/>
        <end position="74"/>
    </location>
</feature>
<comment type="caution">
    <text evidence="3">The sequence shown here is derived from an EMBL/GenBank/DDBJ whole genome shotgun (WGS) entry which is preliminary data.</text>
</comment>
<evidence type="ECO:0000313" key="4">
    <source>
        <dbReference type="Proteomes" id="UP000179627"/>
    </source>
</evidence>
<keyword evidence="2" id="KW-0732">Signal</keyword>
<gene>
    <name evidence="3" type="ORF">CC117_29560</name>
</gene>